<evidence type="ECO:0000256" key="2">
    <source>
        <dbReference type="SAM" id="SignalP"/>
    </source>
</evidence>
<reference evidence="3 4" key="1">
    <citation type="submission" date="2019-02" db="EMBL/GenBank/DDBJ databases">
        <title>Deep-cultivation of Planctomycetes and their phenomic and genomic characterization uncovers novel biology.</title>
        <authorList>
            <person name="Wiegand S."/>
            <person name="Jogler M."/>
            <person name="Boedeker C."/>
            <person name="Pinto D."/>
            <person name="Vollmers J."/>
            <person name="Rivas-Marin E."/>
            <person name="Kohn T."/>
            <person name="Peeters S.H."/>
            <person name="Heuer A."/>
            <person name="Rast P."/>
            <person name="Oberbeckmann S."/>
            <person name="Bunk B."/>
            <person name="Jeske O."/>
            <person name="Meyerdierks A."/>
            <person name="Storesund J.E."/>
            <person name="Kallscheuer N."/>
            <person name="Luecker S."/>
            <person name="Lage O.M."/>
            <person name="Pohl T."/>
            <person name="Merkel B.J."/>
            <person name="Hornburger P."/>
            <person name="Mueller R.-W."/>
            <person name="Bruemmer F."/>
            <person name="Labrenz M."/>
            <person name="Spormann A.M."/>
            <person name="Op Den Camp H."/>
            <person name="Overmann J."/>
            <person name="Amann R."/>
            <person name="Jetten M.S.M."/>
            <person name="Mascher T."/>
            <person name="Medema M.H."/>
            <person name="Devos D.P."/>
            <person name="Kaster A.-K."/>
            <person name="Ovreas L."/>
            <person name="Rohde M."/>
            <person name="Galperin M.Y."/>
            <person name="Jogler C."/>
        </authorList>
    </citation>
    <scope>NUCLEOTIDE SEQUENCE [LARGE SCALE GENOMIC DNA]</scope>
    <source>
        <strain evidence="3 4">Poly41</strain>
    </source>
</reference>
<gene>
    <name evidence="3" type="ORF">Poly41_22300</name>
</gene>
<feature type="compositionally biased region" description="Basic and acidic residues" evidence="1">
    <location>
        <begin position="140"/>
        <end position="155"/>
    </location>
</feature>
<dbReference type="Proteomes" id="UP000319143">
    <property type="component" value="Unassembled WGS sequence"/>
</dbReference>
<evidence type="ECO:0000256" key="1">
    <source>
        <dbReference type="SAM" id="MobiDB-lite"/>
    </source>
</evidence>
<keyword evidence="2" id="KW-0732">Signal</keyword>
<evidence type="ECO:0000313" key="4">
    <source>
        <dbReference type="Proteomes" id="UP000319143"/>
    </source>
</evidence>
<dbReference type="EMBL" id="SJPV01000003">
    <property type="protein sequence ID" value="TWU39406.1"/>
    <property type="molecule type" value="Genomic_DNA"/>
</dbReference>
<name>A0A5C6DWH3_9BACT</name>
<dbReference type="AlphaFoldDB" id="A0A5C6DWH3"/>
<comment type="caution">
    <text evidence="3">The sequence shown here is derived from an EMBL/GenBank/DDBJ whole genome shotgun (WGS) entry which is preliminary data.</text>
</comment>
<feature type="chain" id="PRO_5023150592" evidence="2">
    <location>
        <begin position="25"/>
        <end position="221"/>
    </location>
</feature>
<feature type="signal peptide" evidence="2">
    <location>
        <begin position="1"/>
        <end position="24"/>
    </location>
</feature>
<accession>A0A5C6DWH3</accession>
<protein>
    <submittedName>
        <fullName evidence="3">Uncharacterized protein</fullName>
    </submittedName>
</protein>
<dbReference type="OrthoDB" id="9908131at2"/>
<feature type="region of interest" description="Disordered" evidence="1">
    <location>
        <begin position="116"/>
        <end position="221"/>
    </location>
</feature>
<sequence length="221" mass="24223" precursor="true">MNRIIMTTGFFTVAFGWLSATVSAQHFGHDHSSYDYYGHGGYYGHSNHHGGHSHYNHGGYPVADYLTYPVHPPAYMYSAPAYTGPAYMHEPSSEYYCPDSGYCPQAAYGIGEQYAPLQSHGQPRDHAYGQSQSPNGPFHAGHDHSGHDHSNRSDAHASPSQPQDRSYVPAPSLNQAPRIQASPPRQPTGDAGTRQYLPDSQSSEPHRTEAPIQMDGPPPTF</sequence>
<proteinExistence type="predicted"/>
<evidence type="ECO:0000313" key="3">
    <source>
        <dbReference type="EMBL" id="TWU39406.1"/>
    </source>
</evidence>
<organism evidence="3 4">
    <name type="scientific">Novipirellula artificiosorum</name>
    <dbReference type="NCBI Taxonomy" id="2528016"/>
    <lineage>
        <taxon>Bacteria</taxon>
        <taxon>Pseudomonadati</taxon>
        <taxon>Planctomycetota</taxon>
        <taxon>Planctomycetia</taxon>
        <taxon>Pirellulales</taxon>
        <taxon>Pirellulaceae</taxon>
        <taxon>Novipirellula</taxon>
    </lineage>
</organism>
<keyword evidence="4" id="KW-1185">Reference proteome</keyword>
<dbReference type="RefSeq" id="WP_146526178.1">
    <property type="nucleotide sequence ID" value="NZ_SJPV01000003.1"/>
</dbReference>